<dbReference type="Proteomes" id="UP000829364">
    <property type="component" value="Chromosome 8"/>
</dbReference>
<gene>
    <name evidence="3" type="ORF">JDV02_008084</name>
</gene>
<accession>A0A9Q8QNU5</accession>
<feature type="region of interest" description="Disordered" evidence="1">
    <location>
        <begin position="302"/>
        <end position="325"/>
    </location>
</feature>
<evidence type="ECO:0000313" key="4">
    <source>
        <dbReference type="Proteomes" id="UP000829364"/>
    </source>
</evidence>
<dbReference type="RefSeq" id="XP_047845652.1">
    <property type="nucleotide sequence ID" value="XM_047989648.1"/>
</dbReference>
<feature type="compositionally biased region" description="Polar residues" evidence="1">
    <location>
        <begin position="517"/>
        <end position="526"/>
    </location>
</feature>
<dbReference type="KEGG" id="ptkz:JDV02_008084"/>
<evidence type="ECO:0000256" key="1">
    <source>
        <dbReference type="SAM" id="MobiDB-lite"/>
    </source>
</evidence>
<sequence>MLASATACHAAFRPGCEDASWDADTDYFLDKYDPKDETLPIAPTYNKTFVAIRNRQRRHVVLHCTNEPPPRSIVGEEALMVKVPVTSVAALDGFSQTVIEMLGLSSTIKRTGAYSDVTSSCIRGNMMNNVTYDDDNWDKADPVNVTFYGDWTRQDKKSVLIYNNGMYPPLSQLAYIKFIGMFYGAEQVANRVYDEIADSYRCAAAQVQQAFMTGGDDDVPSGAFISPVQKSGEGDDLTVFQSEWWSSLLSDAGSKLVNVSADGDTANKRFGPKSVNVQAHSDASAFAKQTWAIIDTTQYDQLPGKRAPAQSPSSDRVDAKSYSQRSGAAPNAYAVKNNNVYLVDKAENRNLRHNFFDRGSARPDLALRDVISIVAPKLLASGYTTSFLRSVTSPGDKTALIRKPDACPARGGEVEALQLVPCDAPSWVKGYKASGLTANAYDRPADSSVKSLAAGGGGGGLTGGQKAGIAVGTVCGVGLVVAGAVLAVVLVRKRRSSSSREEEEELRKKREMEQVEKGSTNSRSTR</sequence>
<feature type="region of interest" description="Disordered" evidence="1">
    <location>
        <begin position="493"/>
        <end position="526"/>
    </location>
</feature>
<keyword evidence="4" id="KW-1185">Reference proteome</keyword>
<dbReference type="PANTHER" id="PTHR38360">
    <property type="entry name" value="OS03G0120000 PROTEIN"/>
    <property type="match status" value="1"/>
</dbReference>
<proteinExistence type="predicted"/>
<protein>
    <recommendedName>
        <fullName evidence="5">Periplasmic binding protein</fullName>
    </recommendedName>
</protein>
<evidence type="ECO:0008006" key="5">
    <source>
        <dbReference type="Google" id="ProtNLM"/>
    </source>
</evidence>
<evidence type="ECO:0000313" key="3">
    <source>
        <dbReference type="EMBL" id="UNI22171.1"/>
    </source>
</evidence>
<name>A0A9Q8QNU5_9HYPO</name>
<dbReference type="OrthoDB" id="409848at2759"/>
<organism evidence="3 4">
    <name type="scientific">Purpureocillium takamizusanense</name>
    <dbReference type="NCBI Taxonomy" id="2060973"/>
    <lineage>
        <taxon>Eukaryota</taxon>
        <taxon>Fungi</taxon>
        <taxon>Dikarya</taxon>
        <taxon>Ascomycota</taxon>
        <taxon>Pezizomycotina</taxon>
        <taxon>Sordariomycetes</taxon>
        <taxon>Hypocreomycetidae</taxon>
        <taxon>Hypocreales</taxon>
        <taxon>Ophiocordycipitaceae</taxon>
        <taxon>Purpureocillium</taxon>
    </lineage>
</organism>
<keyword evidence="2" id="KW-0812">Transmembrane</keyword>
<dbReference type="AlphaFoldDB" id="A0A9Q8QNU5"/>
<evidence type="ECO:0000256" key="2">
    <source>
        <dbReference type="SAM" id="Phobius"/>
    </source>
</evidence>
<keyword evidence="2" id="KW-0472">Membrane</keyword>
<feature type="compositionally biased region" description="Basic and acidic residues" evidence="1">
    <location>
        <begin position="505"/>
        <end position="516"/>
    </location>
</feature>
<dbReference type="PANTHER" id="PTHR38360:SF1">
    <property type="entry name" value="F12P19.7"/>
    <property type="match status" value="1"/>
</dbReference>
<dbReference type="GeneID" id="72070032"/>
<feature type="transmembrane region" description="Helical" evidence="2">
    <location>
        <begin position="469"/>
        <end position="491"/>
    </location>
</feature>
<dbReference type="EMBL" id="CP086361">
    <property type="protein sequence ID" value="UNI22171.1"/>
    <property type="molecule type" value="Genomic_DNA"/>
</dbReference>
<keyword evidence="2" id="KW-1133">Transmembrane helix</keyword>
<reference evidence="3" key="1">
    <citation type="submission" date="2021-11" db="EMBL/GenBank/DDBJ databases">
        <title>Purpureocillium_takamizusanense_genome.</title>
        <authorList>
            <person name="Nguyen N.-H."/>
        </authorList>
    </citation>
    <scope>NUCLEOTIDE SEQUENCE</scope>
    <source>
        <strain evidence="3">PT3</strain>
    </source>
</reference>